<keyword evidence="3 5" id="KW-0687">Ribonucleoprotein</keyword>
<accession>A0A1F5SP52</accession>
<dbReference type="InterPro" id="IPR035987">
    <property type="entry name" value="Ribosomal_uS8_sf"/>
</dbReference>
<dbReference type="Proteomes" id="UP000178925">
    <property type="component" value="Unassembled WGS sequence"/>
</dbReference>
<evidence type="ECO:0000256" key="2">
    <source>
        <dbReference type="ARBA" id="ARBA00022980"/>
    </source>
</evidence>
<dbReference type="STRING" id="1797995.A2242_04815"/>
<evidence type="ECO:0000256" key="1">
    <source>
        <dbReference type="ARBA" id="ARBA00006471"/>
    </source>
</evidence>
<sequence>MYSDSIADMLTRVRNAYAVRKPTVVLPYSKFKLNLANVLVSEGLLAAAEKTERTDKPNFSELTLALKYGRSGKPAITAVKKISKPGRRVYVAAADLPYVLNGFGIAVISTSQGLMTNKQARKVKVGGEVICEIY</sequence>
<dbReference type="FunFam" id="3.30.1490.10:FF:000001">
    <property type="entry name" value="30S ribosomal protein S8"/>
    <property type="match status" value="1"/>
</dbReference>
<dbReference type="GO" id="GO:0003735">
    <property type="term" value="F:structural constituent of ribosome"/>
    <property type="evidence" value="ECO:0007669"/>
    <property type="project" value="InterPro"/>
</dbReference>
<comment type="similarity">
    <text evidence="1 5 6">Belongs to the universal ribosomal protein uS8 family.</text>
</comment>
<evidence type="ECO:0000256" key="4">
    <source>
        <dbReference type="ARBA" id="ARBA00035258"/>
    </source>
</evidence>
<dbReference type="PROSITE" id="PS00053">
    <property type="entry name" value="RIBOSOMAL_S8"/>
    <property type="match status" value="1"/>
</dbReference>
<dbReference type="GO" id="GO:0019843">
    <property type="term" value="F:rRNA binding"/>
    <property type="evidence" value="ECO:0007669"/>
    <property type="project" value="UniProtKB-UniRule"/>
</dbReference>
<keyword evidence="5" id="KW-0699">rRNA-binding</keyword>
<evidence type="ECO:0000256" key="6">
    <source>
        <dbReference type="RuleBase" id="RU003660"/>
    </source>
</evidence>
<dbReference type="NCBIfam" id="NF001109">
    <property type="entry name" value="PRK00136.1"/>
    <property type="match status" value="1"/>
</dbReference>
<evidence type="ECO:0000313" key="7">
    <source>
        <dbReference type="EMBL" id="OGF28233.1"/>
    </source>
</evidence>
<dbReference type="InterPro" id="IPR047863">
    <property type="entry name" value="Ribosomal_uS8_CS"/>
</dbReference>
<dbReference type="Gene3D" id="3.30.1370.30">
    <property type="match status" value="1"/>
</dbReference>
<dbReference type="GO" id="GO:0005737">
    <property type="term" value="C:cytoplasm"/>
    <property type="evidence" value="ECO:0007669"/>
    <property type="project" value="UniProtKB-ARBA"/>
</dbReference>
<comment type="subunit">
    <text evidence="5">Part of the 30S ribosomal subunit. Contacts proteins S5 and S12.</text>
</comment>
<dbReference type="GO" id="GO:0006412">
    <property type="term" value="P:translation"/>
    <property type="evidence" value="ECO:0007669"/>
    <property type="project" value="UniProtKB-UniRule"/>
</dbReference>
<keyword evidence="2 5" id="KW-0689">Ribosomal protein</keyword>
<proteinExistence type="inferred from homology"/>
<organism evidence="7 8">
    <name type="scientific">Candidatus Falkowbacteria bacterium RIFOXYA2_FULL_47_9</name>
    <dbReference type="NCBI Taxonomy" id="1797995"/>
    <lineage>
        <taxon>Bacteria</taxon>
        <taxon>Candidatus Falkowiibacteriota</taxon>
    </lineage>
</organism>
<dbReference type="Pfam" id="PF00410">
    <property type="entry name" value="Ribosomal_S8"/>
    <property type="match status" value="1"/>
</dbReference>
<gene>
    <name evidence="5" type="primary">rpsH</name>
    <name evidence="7" type="ORF">A2242_04815</name>
</gene>
<protein>
    <recommendedName>
        <fullName evidence="4 5">Small ribosomal subunit protein uS8</fullName>
    </recommendedName>
</protein>
<keyword evidence="5" id="KW-0694">RNA-binding</keyword>
<dbReference type="GO" id="GO:1990904">
    <property type="term" value="C:ribonucleoprotein complex"/>
    <property type="evidence" value="ECO:0007669"/>
    <property type="project" value="UniProtKB-KW"/>
</dbReference>
<evidence type="ECO:0000313" key="8">
    <source>
        <dbReference type="Proteomes" id="UP000178925"/>
    </source>
</evidence>
<dbReference type="HAMAP" id="MF_01302_B">
    <property type="entry name" value="Ribosomal_uS8_B"/>
    <property type="match status" value="1"/>
</dbReference>
<dbReference type="SUPFAM" id="SSF56047">
    <property type="entry name" value="Ribosomal protein S8"/>
    <property type="match status" value="1"/>
</dbReference>
<comment type="caution">
    <text evidence="7">The sequence shown here is derived from an EMBL/GenBank/DDBJ whole genome shotgun (WGS) entry which is preliminary data.</text>
</comment>
<dbReference type="Gene3D" id="3.30.1490.10">
    <property type="match status" value="1"/>
</dbReference>
<dbReference type="GO" id="GO:0005840">
    <property type="term" value="C:ribosome"/>
    <property type="evidence" value="ECO:0007669"/>
    <property type="project" value="UniProtKB-KW"/>
</dbReference>
<dbReference type="PANTHER" id="PTHR11758">
    <property type="entry name" value="40S RIBOSOMAL PROTEIN S15A"/>
    <property type="match status" value="1"/>
</dbReference>
<reference evidence="7 8" key="1">
    <citation type="journal article" date="2016" name="Nat. Commun.">
        <title>Thousands of microbial genomes shed light on interconnected biogeochemical processes in an aquifer system.</title>
        <authorList>
            <person name="Anantharaman K."/>
            <person name="Brown C.T."/>
            <person name="Hug L.A."/>
            <person name="Sharon I."/>
            <person name="Castelle C.J."/>
            <person name="Probst A.J."/>
            <person name="Thomas B.C."/>
            <person name="Singh A."/>
            <person name="Wilkins M.J."/>
            <person name="Karaoz U."/>
            <person name="Brodie E.L."/>
            <person name="Williams K.H."/>
            <person name="Hubbard S.S."/>
            <person name="Banfield J.F."/>
        </authorList>
    </citation>
    <scope>NUCLEOTIDE SEQUENCE [LARGE SCALE GENOMIC DNA]</scope>
</reference>
<dbReference type="InterPro" id="IPR000630">
    <property type="entry name" value="Ribosomal_uS8"/>
</dbReference>
<comment type="function">
    <text evidence="5">One of the primary rRNA binding proteins, it binds directly to 16S rRNA central domain where it helps coordinate assembly of the platform of the 30S subunit.</text>
</comment>
<dbReference type="AlphaFoldDB" id="A0A1F5SP52"/>
<name>A0A1F5SP52_9BACT</name>
<dbReference type="EMBL" id="MFGC01000017">
    <property type="protein sequence ID" value="OGF28233.1"/>
    <property type="molecule type" value="Genomic_DNA"/>
</dbReference>
<evidence type="ECO:0000256" key="3">
    <source>
        <dbReference type="ARBA" id="ARBA00023274"/>
    </source>
</evidence>
<evidence type="ECO:0000256" key="5">
    <source>
        <dbReference type="HAMAP-Rule" id="MF_01302"/>
    </source>
</evidence>